<dbReference type="PANTHER" id="PTHR30204:SF69">
    <property type="entry name" value="MERR-FAMILY TRANSCRIPTIONAL REGULATOR"/>
    <property type="match status" value="1"/>
</dbReference>
<sequence>MFIGEVSKNTGLSIKAIRLYEEKGLIPAPKRRGRYRVYAASDVEVLRLIFEAKRLGVTLARLKNVIVYRQGEVDWQHINHFLKRVKVELEVQLTTIAGNIRQVEKCIASIDSCPVIADDNT</sequence>
<name>A0AAF0C6Y8_9GAMM</name>
<evidence type="ECO:0000259" key="5">
    <source>
        <dbReference type="PROSITE" id="PS50937"/>
    </source>
</evidence>
<dbReference type="InterPro" id="IPR009061">
    <property type="entry name" value="DNA-bd_dom_put_sf"/>
</dbReference>
<dbReference type="InterPro" id="IPR047057">
    <property type="entry name" value="MerR_fam"/>
</dbReference>
<gene>
    <name evidence="6" type="ORF">SG35_029850</name>
</gene>
<evidence type="ECO:0000256" key="1">
    <source>
        <dbReference type="ARBA" id="ARBA00022491"/>
    </source>
</evidence>
<reference evidence="6 7" key="1">
    <citation type="journal article" date="2015" name="Genome Announc.">
        <title>Draft Genome Sequences of Marine Isolates of Thalassomonas viridans and Thalassomonas actiniarum.</title>
        <authorList>
            <person name="Olonade I."/>
            <person name="van Zyl L.J."/>
            <person name="Trindade M."/>
        </authorList>
    </citation>
    <scope>NUCLEOTIDE SEQUENCE [LARGE SCALE GENOMIC DNA]</scope>
    <source>
        <strain evidence="6 7">A5K-106</strain>
    </source>
</reference>
<dbReference type="GO" id="GO:0003700">
    <property type="term" value="F:DNA-binding transcription factor activity"/>
    <property type="evidence" value="ECO:0007669"/>
    <property type="project" value="InterPro"/>
</dbReference>
<evidence type="ECO:0000313" key="7">
    <source>
        <dbReference type="Proteomes" id="UP000032568"/>
    </source>
</evidence>
<dbReference type="SUPFAM" id="SSF46955">
    <property type="entry name" value="Putative DNA-binding domain"/>
    <property type="match status" value="1"/>
</dbReference>
<keyword evidence="4" id="KW-0804">Transcription</keyword>
<dbReference type="PRINTS" id="PR00040">
    <property type="entry name" value="HTHMERR"/>
</dbReference>
<evidence type="ECO:0000256" key="4">
    <source>
        <dbReference type="ARBA" id="ARBA00023163"/>
    </source>
</evidence>
<evidence type="ECO:0000313" key="6">
    <source>
        <dbReference type="EMBL" id="WDE02610.1"/>
    </source>
</evidence>
<dbReference type="AlphaFoldDB" id="A0AAF0C6Y8"/>
<dbReference type="Proteomes" id="UP000032568">
    <property type="component" value="Chromosome pTact"/>
</dbReference>
<evidence type="ECO:0000256" key="2">
    <source>
        <dbReference type="ARBA" id="ARBA00023015"/>
    </source>
</evidence>
<dbReference type="KEGG" id="tact:SG35_029850"/>
<dbReference type="RefSeq" id="WP_044835593.1">
    <property type="nucleotide sequence ID" value="NZ_CP059736.1"/>
</dbReference>
<reference evidence="6 7" key="2">
    <citation type="journal article" date="2022" name="Mar. Drugs">
        <title>Bioassay-Guided Fractionation Leads to the Detection of Cholic Acid Generated by the Rare Thalassomonas sp.</title>
        <authorList>
            <person name="Pheiffer F."/>
            <person name="Schneider Y.K."/>
            <person name="Hansen E.H."/>
            <person name="Andersen J.H."/>
            <person name="Isaksson J."/>
            <person name="Busche T."/>
            <person name="R C."/>
            <person name="Kalinowski J."/>
            <person name="Zyl L.V."/>
            <person name="Trindade M."/>
        </authorList>
    </citation>
    <scope>NUCLEOTIDE SEQUENCE [LARGE SCALE GENOMIC DNA]</scope>
    <source>
        <strain evidence="6 7">A5K-106</strain>
    </source>
</reference>
<dbReference type="GO" id="GO:0003677">
    <property type="term" value="F:DNA binding"/>
    <property type="evidence" value="ECO:0007669"/>
    <property type="project" value="UniProtKB-KW"/>
</dbReference>
<keyword evidence="1" id="KW-0678">Repressor</keyword>
<feature type="domain" description="HTH merR-type" evidence="5">
    <location>
        <begin position="1"/>
        <end position="68"/>
    </location>
</feature>
<accession>A0AAF0C6Y8</accession>
<organism evidence="6 7">
    <name type="scientific">Thalassomonas actiniarum</name>
    <dbReference type="NCBI Taxonomy" id="485447"/>
    <lineage>
        <taxon>Bacteria</taxon>
        <taxon>Pseudomonadati</taxon>
        <taxon>Pseudomonadota</taxon>
        <taxon>Gammaproteobacteria</taxon>
        <taxon>Alteromonadales</taxon>
        <taxon>Colwelliaceae</taxon>
        <taxon>Thalassomonas</taxon>
    </lineage>
</organism>
<dbReference type="PROSITE" id="PS00552">
    <property type="entry name" value="HTH_MERR_1"/>
    <property type="match status" value="1"/>
</dbReference>
<dbReference type="SMART" id="SM00422">
    <property type="entry name" value="HTH_MERR"/>
    <property type="match status" value="1"/>
</dbReference>
<proteinExistence type="predicted"/>
<dbReference type="InterPro" id="IPR000551">
    <property type="entry name" value="MerR-type_HTH_dom"/>
</dbReference>
<dbReference type="Pfam" id="PF13411">
    <property type="entry name" value="MerR_1"/>
    <property type="match status" value="1"/>
</dbReference>
<dbReference type="PANTHER" id="PTHR30204">
    <property type="entry name" value="REDOX-CYCLING DRUG-SENSING TRANSCRIPTIONAL ACTIVATOR SOXR"/>
    <property type="match status" value="1"/>
</dbReference>
<protein>
    <submittedName>
        <fullName evidence="6">MerR family transcriptional regulator</fullName>
    </submittedName>
</protein>
<evidence type="ECO:0000256" key="3">
    <source>
        <dbReference type="ARBA" id="ARBA00023125"/>
    </source>
</evidence>
<dbReference type="EMBL" id="CP059736">
    <property type="protein sequence ID" value="WDE02610.1"/>
    <property type="molecule type" value="Genomic_DNA"/>
</dbReference>
<keyword evidence="3" id="KW-0238">DNA-binding</keyword>
<dbReference type="Gene3D" id="1.10.1660.10">
    <property type="match status" value="1"/>
</dbReference>
<keyword evidence="7" id="KW-1185">Reference proteome</keyword>
<dbReference type="PROSITE" id="PS50937">
    <property type="entry name" value="HTH_MERR_2"/>
    <property type="match status" value="1"/>
</dbReference>
<keyword evidence="2" id="KW-0805">Transcription regulation</keyword>